<sequence>MPHQRLNVYYCYLCNRKHIDFSFHLLCYRKRLEFSSHHLNSFYSTSPDINDPNNIQPNHRILSGGFTAFFIQLSPRELSSRYSSFKL</sequence>
<dbReference type="AlphaFoldDB" id="A0AAD4DHK6"/>
<evidence type="ECO:0000313" key="2">
    <source>
        <dbReference type="Proteomes" id="UP001194580"/>
    </source>
</evidence>
<dbReference type="EMBL" id="JAAAIL010000343">
    <property type="protein sequence ID" value="KAG0276721.1"/>
    <property type="molecule type" value="Genomic_DNA"/>
</dbReference>
<comment type="caution">
    <text evidence="1">The sequence shown here is derived from an EMBL/GenBank/DDBJ whole genome shotgun (WGS) entry which is preliminary data.</text>
</comment>
<organism evidence="1 2">
    <name type="scientific">Linnemannia exigua</name>
    <dbReference type="NCBI Taxonomy" id="604196"/>
    <lineage>
        <taxon>Eukaryota</taxon>
        <taxon>Fungi</taxon>
        <taxon>Fungi incertae sedis</taxon>
        <taxon>Mucoromycota</taxon>
        <taxon>Mortierellomycotina</taxon>
        <taxon>Mortierellomycetes</taxon>
        <taxon>Mortierellales</taxon>
        <taxon>Mortierellaceae</taxon>
        <taxon>Linnemannia</taxon>
    </lineage>
</organism>
<keyword evidence="2" id="KW-1185">Reference proteome</keyword>
<reference evidence="1" key="1">
    <citation type="journal article" date="2020" name="Fungal Divers.">
        <title>Resolving the Mortierellaceae phylogeny through synthesis of multi-gene phylogenetics and phylogenomics.</title>
        <authorList>
            <person name="Vandepol N."/>
            <person name="Liber J."/>
            <person name="Desiro A."/>
            <person name="Na H."/>
            <person name="Kennedy M."/>
            <person name="Barry K."/>
            <person name="Grigoriev I.V."/>
            <person name="Miller A.N."/>
            <person name="O'Donnell K."/>
            <person name="Stajich J.E."/>
            <person name="Bonito G."/>
        </authorList>
    </citation>
    <scope>NUCLEOTIDE SEQUENCE</scope>
    <source>
        <strain evidence="1">NRRL 28262</strain>
    </source>
</reference>
<evidence type="ECO:0000313" key="1">
    <source>
        <dbReference type="EMBL" id="KAG0276721.1"/>
    </source>
</evidence>
<proteinExistence type="predicted"/>
<dbReference type="Proteomes" id="UP001194580">
    <property type="component" value="Unassembled WGS sequence"/>
</dbReference>
<protein>
    <submittedName>
        <fullName evidence="1">Uncharacterized protein</fullName>
    </submittedName>
</protein>
<gene>
    <name evidence="1" type="ORF">BGZ95_007136</name>
</gene>
<accession>A0AAD4DHK6</accession>
<name>A0AAD4DHK6_9FUNG</name>